<proteinExistence type="predicted"/>
<keyword evidence="2" id="KW-1185">Reference proteome</keyword>
<dbReference type="Proteomes" id="UP000297245">
    <property type="component" value="Unassembled WGS sequence"/>
</dbReference>
<reference evidence="1 2" key="1">
    <citation type="journal article" date="2019" name="Nat. Ecol. Evol.">
        <title>Megaphylogeny resolves global patterns of mushroom evolution.</title>
        <authorList>
            <person name="Varga T."/>
            <person name="Krizsan K."/>
            <person name="Foldi C."/>
            <person name="Dima B."/>
            <person name="Sanchez-Garcia M."/>
            <person name="Sanchez-Ramirez S."/>
            <person name="Szollosi G.J."/>
            <person name="Szarkandi J.G."/>
            <person name="Papp V."/>
            <person name="Albert L."/>
            <person name="Andreopoulos W."/>
            <person name="Angelini C."/>
            <person name="Antonin V."/>
            <person name="Barry K.W."/>
            <person name="Bougher N.L."/>
            <person name="Buchanan P."/>
            <person name="Buyck B."/>
            <person name="Bense V."/>
            <person name="Catcheside P."/>
            <person name="Chovatia M."/>
            <person name="Cooper J."/>
            <person name="Damon W."/>
            <person name="Desjardin D."/>
            <person name="Finy P."/>
            <person name="Geml J."/>
            <person name="Haridas S."/>
            <person name="Hughes K."/>
            <person name="Justo A."/>
            <person name="Karasinski D."/>
            <person name="Kautmanova I."/>
            <person name="Kiss B."/>
            <person name="Kocsube S."/>
            <person name="Kotiranta H."/>
            <person name="LaButti K.M."/>
            <person name="Lechner B.E."/>
            <person name="Liimatainen K."/>
            <person name="Lipzen A."/>
            <person name="Lukacs Z."/>
            <person name="Mihaltcheva S."/>
            <person name="Morgado L.N."/>
            <person name="Niskanen T."/>
            <person name="Noordeloos M.E."/>
            <person name="Ohm R.A."/>
            <person name="Ortiz-Santana B."/>
            <person name="Ovrebo C."/>
            <person name="Racz N."/>
            <person name="Riley R."/>
            <person name="Savchenko A."/>
            <person name="Shiryaev A."/>
            <person name="Soop K."/>
            <person name="Spirin V."/>
            <person name="Szebenyi C."/>
            <person name="Tomsovsky M."/>
            <person name="Tulloss R.E."/>
            <person name="Uehling J."/>
            <person name="Grigoriev I.V."/>
            <person name="Vagvolgyi C."/>
            <person name="Papp T."/>
            <person name="Martin F.M."/>
            <person name="Miettinen O."/>
            <person name="Hibbett D.S."/>
            <person name="Nagy L.G."/>
        </authorList>
    </citation>
    <scope>NUCLEOTIDE SEQUENCE [LARGE SCALE GENOMIC DNA]</scope>
    <source>
        <strain evidence="1 2">CBS 962.96</strain>
    </source>
</reference>
<accession>A0A4S8KQT6</accession>
<dbReference type="EMBL" id="ML180286">
    <property type="protein sequence ID" value="THU77993.1"/>
    <property type="molecule type" value="Genomic_DNA"/>
</dbReference>
<organism evidence="1 2">
    <name type="scientific">Dendrothele bispora (strain CBS 962.96)</name>
    <dbReference type="NCBI Taxonomy" id="1314807"/>
    <lineage>
        <taxon>Eukaryota</taxon>
        <taxon>Fungi</taxon>
        <taxon>Dikarya</taxon>
        <taxon>Basidiomycota</taxon>
        <taxon>Agaricomycotina</taxon>
        <taxon>Agaricomycetes</taxon>
        <taxon>Agaricomycetidae</taxon>
        <taxon>Agaricales</taxon>
        <taxon>Agaricales incertae sedis</taxon>
        <taxon>Dendrothele</taxon>
    </lineage>
</organism>
<name>A0A4S8KQT6_DENBC</name>
<dbReference type="AlphaFoldDB" id="A0A4S8KQT6"/>
<gene>
    <name evidence="1" type="ORF">K435DRAFT_877139</name>
</gene>
<evidence type="ECO:0000313" key="2">
    <source>
        <dbReference type="Proteomes" id="UP000297245"/>
    </source>
</evidence>
<protein>
    <submittedName>
        <fullName evidence="1">Uncharacterized protein</fullName>
    </submittedName>
</protein>
<sequence>MDSFMLIPLYNPQLVFQRDDLAHGNETGGSSTLRRQTWSFLDIKRRKERQWLSALHHYRPNKLSAEFFVIRAGPNVRGALAWWPSCHWVKKGRTRACTVVVNGSNQ</sequence>
<evidence type="ECO:0000313" key="1">
    <source>
        <dbReference type="EMBL" id="THU77993.1"/>
    </source>
</evidence>